<dbReference type="PANTHER" id="PTHR44809">
    <property type="match status" value="1"/>
</dbReference>
<dbReference type="SMART" id="SM00028">
    <property type="entry name" value="TPR"/>
    <property type="match status" value="8"/>
</dbReference>
<dbReference type="InterPro" id="IPR002201">
    <property type="entry name" value="Glyco_trans_9"/>
</dbReference>
<sequence>MSTRKSSNKNTPKSAPAPGKHQLQDLLDVRRCLDLLDNRKIDEAKALCASVLSRAPNLVFANNARGLIAMQEGIFSEAELYLRKAVAADPGNPEYITNLANSTLKQDRIEDAIKLYEQAISLDKENRDARIGLANALHEKNDPDATIAYFEDAVRREPEAPGPLSHLGRALIEAKRYDEAVATILKSLELQINFAPSHTALGEAFHAMKMFKEALESHKTALLLDPQDVYAHNKIADTYIELKQVEQAHEHYQRIIEIAPKDPNSYIKLASSLFSALDRFDDAMALFRKALEIDPKYALTYNNIGAIMHDHGDTWEALDYLYKALELRPNYFTAKHNLALAQLLHGDLKAGWESHESRLVVKERAHVYRLIHKLFGIVPKWDGKSSLAGKHILLMHEQGFGDSIQFLRYVRLLQEQGARVAVHVKDPLYRLFQSLTPEVTLIREKDPLPPCDCSYVLMSLPYALGTNTVDDIPSYPSYLKADPQLSTIWQEKISTLTKHPDNLRVGIVWGGNPEHGNDRRRSMPIDNILPLLQIPGVEFYSLQKGKPLEDLKALPPGNVIHNLGDECQDFADTAAAISALDLVISVDTSVVHLAGALGHPTWTLLARTPDWRWLMDREDSPWYPSMRLFRQPSAGDWKSVIQKMTPELAALRDQKAKK</sequence>
<dbReference type="Pfam" id="PF01075">
    <property type="entry name" value="Glyco_transf_9"/>
    <property type="match status" value="1"/>
</dbReference>
<name>A0A246WVC1_9BURK</name>
<dbReference type="Pfam" id="PF13432">
    <property type="entry name" value="TPR_16"/>
    <property type="match status" value="2"/>
</dbReference>
<feature type="repeat" description="TPR" evidence="1">
    <location>
        <begin position="93"/>
        <end position="126"/>
    </location>
</feature>
<reference evidence="3 4" key="1">
    <citation type="submission" date="2017-06" db="EMBL/GenBank/DDBJ databases">
        <title>Herbaspirillum phytohormonus sp. nov., isolated from the root nodule of Robinia pseudoacacia in lead-zinc mine.</title>
        <authorList>
            <person name="Fan M."/>
            <person name="Lin Y."/>
        </authorList>
    </citation>
    <scope>NUCLEOTIDE SEQUENCE [LARGE SCALE GENOMIC DNA]</scope>
    <source>
        <strain evidence="3 4">HZ10</strain>
    </source>
</reference>
<dbReference type="Pfam" id="PF13181">
    <property type="entry name" value="TPR_8"/>
    <property type="match status" value="1"/>
</dbReference>
<dbReference type="PROSITE" id="PS50005">
    <property type="entry name" value="TPR"/>
    <property type="match status" value="5"/>
</dbReference>
<dbReference type="InterPro" id="IPR019734">
    <property type="entry name" value="TPR_rpt"/>
</dbReference>
<keyword evidence="3" id="KW-0808">Transferase</keyword>
<feature type="repeat" description="TPR" evidence="1">
    <location>
        <begin position="298"/>
        <end position="331"/>
    </location>
</feature>
<evidence type="ECO:0000256" key="2">
    <source>
        <dbReference type="SAM" id="MobiDB-lite"/>
    </source>
</evidence>
<dbReference type="SUPFAM" id="SSF48452">
    <property type="entry name" value="TPR-like"/>
    <property type="match status" value="2"/>
</dbReference>
<dbReference type="PANTHER" id="PTHR44809:SF1">
    <property type="entry name" value="PROTEIN O-MANNOSYL-TRANSFERASE TMTC1"/>
    <property type="match status" value="1"/>
</dbReference>
<feature type="region of interest" description="Disordered" evidence="2">
    <location>
        <begin position="1"/>
        <end position="21"/>
    </location>
</feature>
<feature type="repeat" description="TPR" evidence="1">
    <location>
        <begin position="229"/>
        <end position="262"/>
    </location>
</feature>
<keyword evidence="1" id="KW-0802">TPR repeat</keyword>
<proteinExistence type="predicted"/>
<dbReference type="RefSeq" id="WP_088749901.1">
    <property type="nucleotide sequence ID" value="NZ_NJGU01000001.1"/>
</dbReference>
<evidence type="ECO:0000256" key="1">
    <source>
        <dbReference type="PROSITE-ProRule" id="PRU00339"/>
    </source>
</evidence>
<dbReference type="AlphaFoldDB" id="A0A246WVC1"/>
<accession>A0A246WVC1</accession>
<dbReference type="SUPFAM" id="SSF53756">
    <property type="entry name" value="UDP-Glycosyltransferase/glycogen phosphorylase"/>
    <property type="match status" value="1"/>
</dbReference>
<feature type="repeat" description="TPR" evidence="1">
    <location>
        <begin position="264"/>
        <end position="297"/>
    </location>
</feature>
<feature type="repeat" description="TPR" evidence="1">
    <location>
        <begin position="195"/>
        <end position="228"/>
    </location>
</feature>
<organism evidence="3 4">
    <name type="scientific">Herbaspirillum robiniae</name>
    <dbReference type="NCBI Taxonomy" id="2014887"/>
    <lineage>
        <taxon>Bacteria</taxon>
        <taxon>Pseudomonadati</taxon>
        <taxon>Pseudomonadota</taxon>
        <taxon>Betaproteobacteria</taxon>
        <taxon>Burkholderiales</taxon>
        <taxon>Oxalobacteraceae</taxon>
        <taxon>Herbaspirillum</taxon>
    </lineage>
</organism>
<dbReference type="Proteomes" id="UP000197596">
    <property type="component" value="Unassembled WGS sequence"/>
</dbReference>
<dbReference type="InterPro" id="IPR011990">
    <property type="entry name" value="TPR-like_helical_dom_sf"/>
</dbReference>
<gene>
    <name evidence="3" type="ORF">CEJ42_02215</name>
</gene>
<dbReference type="GO" id="GO:0016757">
    <property type="term" value="F:glycosyltransferase activity"/>
    <property type="evidence" value="ECO:0007669"/>
    <property type="project" value="InterPro"/>
</dbReference>
<feature type="compositionally biased region" description="Polar residues" evidence="2">
    <location>
        <begin position="1"/>
        <end position="13"/>
    </location>
</feature>
<dbReference type="InterPro" id="IPR052943">
    <property type="entry name" value="TMTC_O-mannosyl-trnsfr"/>
</dbReference>
<evidence type="ECO:0000313" key="4">
    <source>
        <dbReference type="Proteomes" id="UP000197596"/>
    </source>
</evidence>
<evidence type="ECO:0000313" key="3">
    <source>
        <dbReference type="EMBL" id="OWY30908.1"/>
    </source>
</evidence>
<protein>
    <submittedName>
        <fullName evidence="3">Glycosyltransferase</fullName>
    </submittedName>
</protein>
<comment type="caution">
    <text evidence="3">The sequence shown here is derived from an EMBL/GenBank/DDBJ whole genome shotgun (WGS) entry which is preliminary data.</text>
</comment>
<dbReference type="Pfam" id="PF14559">
    <property type="entry name" value="TPR_19"/>
    <property type="match status" value="1"/>
</dbReference>
<dbReference type="PROSITE" id="PS50293">
    <property type="entry name" value="TPR_REGION"/>
    <property type="match status" value="1"/>
</dbReference>
<dbReference type="Gene3D" id="1.25.40.10">
    <property type="entry name" value="Tetratricopeptide repeat domain"/>
    <property type="match status" value="2"/>
</dbReference>
<dbReference type="EMBL" id="NJGU01000001">
    <property type="protein sequence ID" value="OWY30908.1"/>
    <property type="molecule type" value="Genomic_DNA"/>
</dbReference>
<dbReference type="Gene3D" id="3.40.50.2000">
    <property type="entry name" value="Glycogen Phosphorylase B"/>
    <property type="match status" value="1"/>
</dbReference>
<dbReference type="Pfam" id="PF13424">
    <property type="entry name" value="TPR_12"/>
    <property type="match status" value="1"/>
</dbReference>